<dbReference type="AlphaFoldDB" id="A0A8T4LGV7"/>
<evidence type="ECO:0000313" key="2">
    <source>
        <dbReference type="Proteomes" id="UP000678237"/>
    </source>
</evidence>
<organism evidence="1 2">
    <name type="scientific">Candidatus Iainarchaeum sp</name>
    <dbReference type="NCBI Taxonomy" id="3101447"/>
    <lineage>
        <taxon>Archaea</taxon>
        <taxon>Candidatus Iainarchaeota</taxon>
        <taxon>Candidatus Iainarchaeia</taxon>
        <taxon>Candidatus Iainarchaeales</taxon>
        <taxon>Candidatus Iainarchaeaceae</taxon>
        <taxon>Candidatus Iainarchaeum</taxon>
    </lineage>
</organism>
<protein>
    <submittedName>
        <fullName evidence="1">Uncharacterized protein</fullName>
    </submittedName>
</protein>
<dbReference type="Proteomes" id="UP000678237">
    <property type="component" value="Unassembled WGS sequence"/>
</dbReference>
<accession>A0A8T4LGV7</accession>
<reference evidence="1" key="2">
    <citation type="submission" date="2021-05" db="EMBL/GenBank/DDBJ databases">
        <title>Protein family content uncovers lineage relationships and bacterial pathway maintenance mechanisms in DPANN archaea.</title>
        <authorList>
            <person name="Castelle C.J."/>
            <person name="Meheust R."/>
            <person name="Jaffe A.L."/>
            <person name="Seitz K."/>
            <person name="Gong X."/>
            <person name="Baker B.J."/>
            <person name="Banfield J.F."/>
        </authorList>
    </citation>
    <scope>NUCLEOTIDE SEQUENCE</scope>
    <source>
        <strain evidence="1">RIFCSPLOWO2_01_FULL_58_19</strain>
    </source>
</reference>
<dbReference type="EMBL" id="JAGVWE010000007">
    <property type="protein sequence ID" value="MBS3063750.1"/>
    <property type="molecule type" value="Genomic_DNA"/>
</dbReference>
<name>A0A8T4LGV7_9ARCH</name>
<gene>
    <name evidence="1" type="ORF">J4203_07865</name>
</gene>
<sequence length="321" mass="35182">MAESPFKLLTVAVAALALLWIFFAYILPGFAPRAPLQHALLESLDAAEGLNGKVFSKNVEFRQGEMVLADALDSMTRSVNFRCMDVLRCCPRQNIGPGCLVAADERRLQVERDALLEVGFRCVEEQGLNLCTAYLGRKPAQLELAGVRAPREMELGVDSPLVSFKVKNAGQAKASDVIVSARVYRLSVLDGKPVEALHSGPVNREVGEIAPAGETGLSLPLEIREAGNYRVRLEARGGDAGKAVEEFLVKASGQPGEGRCKATVQGRDRLEAETCLQEFLCEGCEFDYECKLAWEPRLGEETIRDWSRASVWAEEPLEQCL</sequence>
<comment type="caution">
    <text evidence="1">The sequence shown here is derived from an EMBL/GenBank/DDBJ whole genome shotgun (WGS) entry which is preliminary data.</text>
</comment>
<reference evidence="1" key="1">
    <citation type="submission" date="2021-03" db="EMBL/GenBank/DDBJ databases">
        <authorList>
            <person name="Jaffe A."/>
        </authorList>
    </citation>
    <scope>NUCLEOTIDE SEQUENCE</scope>
    <source>
        <strain evidence="1">RIFCSPLOWO2_01_FULL_58_19</strain>
    </source>
</reference>
<proteinExistence type="predicted"/>
<evidence type="ECO:0000313" key="1">
    <source>
        <dbReference type="EMBL" id="MBS3063750.1"/>
    </source>
</evidence>